<feature type="compositionally biased region" description="Polar residues" evidence="3">
    <location>
        <begin position="184"/>
        <end position="194"/>
    </location>
</feature>
<evidence type="ECO:0000256" key="4">
    <source>
        <dbReference type="SAM" id="SignalP"/>
    </source>
</evidence>
<keyword evidence="1 2" id="KW-0193">Cuticle</keyword>
<feature type="region of interest" description="Disordered" evidence="3">
    <location>
        <begin position="169"/>
        <end position="206"/>
    </location>
</feature>
<sequence>MRIIILTLAVCGYALAQQRRRPEHFPEFRPQPQQQESDYNQFQQQQPRQFHPPEPTASSQVLDRVRPTPIPIIRFDKQQAIDGSYKASYETGNSIIAEETGFLKNIGVKDEEALVQYGSYSYTDPDGHVISVRYTADEGGFRAEGDHLPTPPPVPPGVQKGLDIIFESIRQQAEKDAQEKRYENSQLESANYPASRQEDDGRYRPQ</sequence>
<feature type="compositionally biased region" description="Low complexity" evidence="3">
    <location>
        <begin position="28"/>
        <end position="49"/>
    </location>
</feature>
<dbReference type="GO" id="GO:0008010">
    <property type="term" value="F:structural constituent of chitin-based larval cuticle"/>
    <property type="evidence" value="ECO:0007669"/>
    <property type="project" value="TreeGrafter"/>
</dbReference>
<feature type="region of interest" description="Disordered" evidence="3">
    <location>
        <begin position="22"/>
        <end position="60"/>
    </location>
</feature>
<accession>A0A023F7I5</accession>
<evidence type="ECO:0000256" key="3">
    <source>
        <dbReference type="SAM" id="MobiDB-lite"/>
    </source>
</evidence>
<keyword evidence="4" id="KW-0732">Signal</keyword>
<proteinExistence type="evidence at transcript level"/>
<dbReference type="InterPro" id="IPR000618">
    <property type="entry name" value="Insect_cuticle"/>
</dbReference>
<dbReference type="AlphaFoldDB" id="A0A023F7I5"/>
<dbReference type="EMBL" id="GBBI01001381">
    <property type="protein sequence ID" value="JAC17331.1"/>
    <property type="molecule type" value="mRNA"/>
</dbReference>
<dbReference type="Pfam" id="PF00379">
    <property type="entry name" value="Chitin_bind_4"/>
    <property type="match status" value="1"/>
</dbReference>
<dbReference type="PANTHER" id="PTHR10380">
    <property type="entry name" value="CUTICLE PROTEIN"/>
    <property type="match status" value="1"/>
</dbReference>
<evidence type="ECO:0000256" key="2">
    <source>
        <dbReference type="PROSITE-ProRule" id="PRU00497"/>
    </source>
</evidence>
<feature type="compositionally biased region" description="Basic and acidic residues" evidence="3">
    <location>
        <begin position="196"/>
        <end position="206"/>
    </location>
</feature>
<name>A0A023F7I5_TRIIF</name>
<reference evidence="5" key="1">
    <citation type="journal article" date="2014" name="PLoS Negl. Trop. Dis.">
        <title>An updated insight into the Sialotranscriptome of Triatoma infestans: developmental stage and geographic variations.</title>
        <authorList>
            <person name="Schwarz A."/>
            <person name="Medrano-Mercado N."/>
            <person name="Schaub G.A."/>
            <person name="Struchiner C.J."/>
            <person name="Bargues M.D."/>
            <person name="Levy M.Z."/>
            <person name="Ribeiro J.M."/>
        </authorList>
    </citation>
    <scope>NUCLEOTIDE SEQUENCE</scope>
    <source>
        <strain evidence="5">Chile</strain>
        <tissue evidence="5">Salivary glands</tissue>
    </source>
</reference>
<feature type="signal peptide" evidence="4">
    <location>
        <begin position="1"/>
        <end position="16"/>
    </location>
</feature>
<dbReference type="InterPro" id="IPR050468">
    <property type="entry name" value="Cuticle_Struct_Prot"/>
</dbReference>
<organism evidence="5">
    <name type="scientific">Triatoma infestans</name>
    <name type="common">Assassin bug</name>
    <dbReference type="NCBI Taxonomy" id="30076"/>
    <lineage>
        <taxon>Eukaryota</taxon>
        <taxon>Metazoa</taxon>
        <taxon>Ecdysozoa</taxon>
        <taxon>Arthropoda</taxon>
        <taxon>Hexapoda</taxon>
        <taxon>Insecta</taxon>
        <taxon>Pterygota</taxon>
        <taxon>Neoptera</taxon>
        <taxon>Paraneoptera</taxon>
        <taxon>Hemiptera</taxon>
        <taxon>Heteroptera</taxon>
        <taxon>Panheteroptera</taxon>
        <taxon>Cimicomorpha</taxon>
        <taxon>Reduviidae</taxon>
        <taxon>Triatominae</taxon>
        <taxon>Triatoma</taxon>
    </lineage>
</organism>
<evidence type="ECO:0000256" key="1">
    <source>
        <dbReference type="ARBA" id="ARBA00022460"/>
    </source>
</evidence>
<dbReference type="PANTHER" id="PTHR10380:SF109">
    <property type="entry name" value="CUTICULAR PROTEIN 49AH"/>
    <property type="match status" value="1"/>
</dbReference>
<dbReference type="PROSITE" id="PS00233">
    <property type="entry name" value="CHIT_BIND_RR_1"/>
    <property type="match status" value="1"/>
</dbReference>
<feature type="chain" id="PRO_5001515026" evidence="4">
    <location>
        <begin position="17"/>
        <end position="206"/>
    </location>
</feature>
<protein>
    <submittedName>
        <fullName evidence="5">Putative insect cuticle protein</fullName>
    </submittedName>
</protein>
<dbReference type="InterPro" id="IPR031311">
    <property type="entry name" value="CHIT_BIND_RR_consensus"/>
</dbReference>
<dbReference type="PRINTS" id="PR00947">
    <property type="entry name" value="CUTICLE"/>
</dbReference>
<feature type="compositionally biased region" description="Basic and acidic residues" evidence="3">
    <location>
        <begin position="172"/>
        <end position="183"/>
    </location>
</feature>
<evidence type="ECO:0000313" key="5">
    <source>
        <dbReference type="EMBL" id="JAC17331.1"/>
    </source>
</evidence>
<dbReference type="GO" id="GO:0062129">
    <property type="term" value="C:chitin-based extracellular matrix"/>
    <property type="evidence" value="ECO:0007669"/>
    <property type="project" value="TreeGrafter"/>
</dbReference>
<dbReference type="PROSITE" id="PS51155">
    <property type="entry name" value="CHIT_BIND_RR_2"/>
    <property type="match status" value="1"/>
</dbReference>